<evidence type="ECO:0000256" key="9">
    <source>
        <dbReference type="ARBA" id="ARBA00022801"/>
    </source>
</evidence>
<protein>
    <recommendedName>
        <fullName evidence="5">Aminopeptidase N</fullName>
        <ecNumber evidence="4">3.4.11.2</ecNumber>
    </recommendedName>
    <alternativeName>
        <fullName evidence="12">Alanine aminopeptidase</fullName>
    </alternativeName>
    <alternativeName>
        <fullName evidence="13">Lysyl aminopeptidase</fullName>
    </alternativeName>
</protein>
<accession>A0AAQ0BWJ2</accession>
<dbReference type="FunFam" id="2.60.40.1730:FF:000010">
    <property type="entry name" value="Putative aminopeptidase N"/>
    <property type="match status" value="1"/>
</dbReference>
<dbReference type="Gene3D" id="2.60.40.1730">
    <property type="entry name" value="tricorn interacting facor f3 domain"/>
    <property type="match status" value="1"/>
</dbReference>
<evidence type="ECO:0000256" key="13">
    <source>
        <dbReference type="ARBA" id="ARBA00031533"/>
    </source>
</evidence>
<dbReference type="FunFam" id="1.10.390.10:FF:000004">
    <property type="entry name" value="Aminopeptidase N"/>
    <property type="match status" value="1"/>
</dbReference>
<dbReference type="EC" id="3.4.11.2" evidence="4"/>
<keyword evidence="7" id="KW-0645">Protease</keyword>
<keyword evidence="9 17" id="KW-0378">Hydrolase</keyword>
<evidence type="ECO:0000259" key="15">
    <source>
        <dbReference type="Pfam" id="PF11838"/>
    </source>
</evidence>
<dbReference type="PRINTS" id="PR00756">
    <property type="entry name" value="ALADIPTASE"/>
</dbReference>
<dbReference type="NCBIfam" id="TIGR02412">
    <property type="entry name" value="pepN_strep_liv"/>
    <property type="match status" value="1"/>
</dbReference>
<evidence type="ECO:0000256" key="1">
    <source>
        <dbReference type="ARBA" id="ARBA00000098"/>
    </source>
</evidence>
<dbReference type="GO" id="GO:0005737">
    <property type="term" value="C:cytoplasm"/>
    <property type="evidence" value="ECO:0007669"/>
    <property type="project" value="TreeGrafter"/>
</dbReference>
<evidence type="ECO:0000259" key="16">
    <source>
        <dbReference type="Pfam" id="PF17900"/>
    </source>
</evidence>
<dbReference type="AlphaFoldDB" id="A0AAQ0BWJ2"/>
<keyword evidence="6 17" id="KW-0031">Aminopeptidase</keyword>
<dbReference type="GO" id="GO:0005615">
    <property type="term" value="C:extracellular space"/>
    <property type="evidence" value="ECO:0007669"/>
    <property type="project" value="TreeGrafter"/>
</dbReference>
<dbReference type="InterPro" id="IPR012778">
    <property type="entry name" value="Pept_M1_aminopeptidase"/>
</dbReference>
<dbReference type="Pfam" id="PF01433">
    <property type="entry name" value="Peptidase_M1"/>
    <property type="match status" value="1"/>
</dbReference>
<evidence type="ECO:0000256" key="5">
    <source>
        <dbReference type="ARBA" id="ARBA00015611"/>
    </source>
</evidence>
<dbReference type="Proteomes" id="UP000595220">
    <property type="component" value="Chromosome"/>
</dbReference>
<evidence type="ECO:0000256" key="12">
    <source>
        <dbReference type="ARBA" id="ARBA00029811"/>
    </source>
</evidence>
<comment type="catalytic activity">
    <reaction evidence="1">
        <text>Release of an N-terminal amino acid, Xaa-|-Yaa- from a peptide, amide or arylamide. Xaa is preferably Ala, but may be most amino acids including Pro (slow action). When a terminal hydrophobic residue is followed by a prolyl residue, the two may be released as an intact Xaa-Pro dipeptide.</text>
        <dbReference type="EC" id="3.4.11.2"/>
    </reaction>
</comment>
<dbReference type="Gene3D" id="1.10.390.10">
    <property type="entry name" value="Neutral Protease Domain 2"/>
    <property type="match status" value="1"/>
</dbReference>
<keyword evidence="8" id="KW-0479">Metal-binding</keyword>
<dbReference type="GO" id="GO:0006508">
    <property type="term" value="P:proteolysis"/>
    <property type="evidence" value="ECO:0007669"/>
    <property type="project" value="UniProtKB-KW"/>
</dbReference>
<evidence type="ECO:0000313" key="17">
    <source>
        <dbReference type="EMBL" id="QQC44575.1"/>
    </source>
</evidence>
<feature type="domain" description="Peptidase M1 membrane alanine aminopeptidase" evidence="14">
    <location>
        <begin position="232"/>
        <end position="444"/>
    </location>
</feature>
<evidence type="ECO:0000256" key="4">
    <source>
        <dbReference type="ARBA" id="ARBA00012564"/>
    </source>
</evidence>
<comment type="cofactor">
    <cofactor evidence="2">
        <name>Zn(2+)</name>
        <dbReference type="ChEBI" id="CHEBI:29105"/>
    </cofactor>
</comment>
<dbReference type="CDD" id="cd09602">
    <property type="entry name" value="M1_APN"/>
    <property type="match status" value="1"/>
</dbReference>
<proteinExistence type="inferred from homology"/>
<dbReference type="InterPro" id="IPR014782">
    <property type="entry name" value="Peptidase_M1_dom"/>
</dbReference>
<reference evidence="17 18" key="1">
    <citation type="submission" date="2020-12" db="EMBL/GenBank/DDBJ databases">
        <title>FDA dAtabase for Regulatory Grade micrObial Sequences (FDA-ARGOS): Supporting development and validation of Infectious Disease Dx tests.</title>
        <authorList>
            <person name="Sproer C."/>
            <person name="Gronow S."/>
            <person name="Severitt S."/>
            <person name="Schroder I."/>
            <person name="Tallon L."/>
            <person name="Sadzewicz L."/>
            <person name="Zhao X."/>
            <person name="Boylan J."/>
            <person name="Ott S."/>
            <person name="Bowen H."/>
            <person name="Vavikolanu K."/>
            <person name="Mehta A."/>
            <person name="Aluvathingal J."/>
            <person name="Nadendla S."/>
            <person name="Lowell S."/>
            <person name="Myers T."/>
            <person name="Yan Y."/>
            <person name="Sichtig H."/>
        </authorList>
    </citation>
    <scope>NUCLEOTIDE SEQUENCE [LARGE SCALE GENOMIC DNA]</scope>
    <source>
        <strain evidence="17 18">FDAARGOS_985</strain>
    </source>
</reference>
<evidence type="ECO:0000256" key="8">
    <source>
        <dbReference type="ARBA" id="ARBA00022723"/>
    </source>
</evidence>
<keyword evidence="11" id="KW-0482">Metalloprotease</keyword>
<dbReference type="Pfam" id="PF11838">
    <property type="entry name" value="ERAP1_C"/>
    <property type="match status" value="1"/>
</dbReference>
<dbReference type="InterPro" id="IPR024571">
    <property type="entry name" value="ERAP1-like_C_dom"/>
</dbReference>
<dbReference type="RefSeq" id="WP_050694621.1">
    <property type="nucleotide sequence ID" value="NZ_CP012072.1"/>
</dbReference>
<dbReference type="PANTHER" id="PTHR11533">
    <property type="entry name" value="PROTEASE M1 ZINC METALLOPROTEASE"/>
    <property type="match status" value="1"/>
</dbReference>
<sequence length="854" mass="94506">MPGLNLTREEAIERASIIASVTRYEISLDLTRGDTDFGSFTRIEFDAREGTSTFADLVSNNVHSITLNGNSLDPFAAHQDNRIALENLAEHNVLEVDASCQYMHTGEGLHRFVDPADGQAYTYSQFEVPDARRVYTTFEQPNLKSTFTFTVKVPKGWKVFSNAPTPSPEEDGETWTYRFATTEKMSTYITAIVAGPYQGTTSTLTSSDGRTIDLGVYARASIVDHLDADEILDITRRGFEFFEGAYGIAYPFTKYDQIFVPEYNAGAMENAGCVTFRDAYVFRTRPTEAQMEARANTILHELAHMWFGDLVTMEWWNDLWLNESFAEFMSHLALAEATKYTEGWTGFMVRKDWGLKQDQLPTTHPITAEIRDLADVEVNFDGITYAKGASVLRQLVSYVGRDAFFQGLHEYLTKHSYANATLDDLLSELAAASGRDLAAWSKVWLEEAGVTLLRPVITTAQDGLIERLEVTQEAFCEGASLRPHRLGVAGYSLTEDDTLTQVFREELDIDGASTTVEAAAAIARPDFILVNDGDLGYAKVRLDADSLDFGIANIIKFTDSLTRGVVMASAWDMTRDGEMKARDFLNLALTSIPVEDNMSLLMLTLRHIDEAVRTFVAPDAREEASEDTGRRLLLLARTAPSGSDAQRMLVSAAARNATSTEQLDAIRALYDGTQTLDGLDLDVDLKWCLLIALVRGDAATEEDIAALEATDDTMTGHQNAAAARAARSGEWIKADVWDKVLSDTSIPNDTRWAMISGFWAQARTTPSAYASYVTEYFDSLLGIWETFTFHTAEDLTTLLFPSALAGYVPEVDVVAAGLTWLETHSDASAGTIRIVRELIDVCERQIANQAVDAL</sequence>
<dbReference type="GO" id="GO:0016020">
    <property type="term" value="C:membrane"/>
    <property type="evidence" value="ECO:0007669"/>
    <property type="project" value="TreeGrafter"/>
</dbReference>
<evidence type="ECO:0000256" key="2">
    <source>
        <dbReference type="ARBA" id="ARBA00001947"/>
    </source>
</evidence>
<evidence type="ECO:0000256" key="3">
    <source>
        <dbReference type="ARBA" id="ARBA00010136"/>
    </source>
</evidence>
<dbReference type="InterPro" id="IPR001930">
    <property type="entry name" value="Peptidase_M1"/>
</dbReference>
<dbReference type="InterPro" id="IPR027268">
    <property type="entry name" value="Peptidase_M4/M1_CTD_sf"/>
</dbReference>
<dbReference type="SUPFAM" id="SSF63737">
    <property type="entry name" value="Leukotriene A4 hydrolase N-terminal domain"/>
    <property type="match status" value="1"/>
</dbReference>
<dbReference type="GO" id="GO:0043171">
    <property type="term" value="P:peptide catabolic process"/>
    <property type="evidence" value="ECO:0007669"/>
    <property type="project" value="TreeGrafter"/>
</dbReference>
<dbReference type="InterPro" id="IPR050344">
    <property type="entry name" value="Peptidase_M1_aminopeptidases"/>
</dbReference>
<evidence type="ECO:0000256" key="7">
    <source>
        <dbReference type="ARBA" id="ARBA00022670"/>
    </source>
</evidence>
<gene>
    <name evidence="17" type="primary">pepN</name>
    <name evidence="17" type="ORF">I6H42_04095</name>
</gene>
<evidence type="ECO:0000256" key="6">
    <source>
        <dbReference type="ARBA" id="ARBA00022438"/>
    </source>
</evidence>
<keyword evidence="10" id="KW-0862">Zinc</keyword>
<organism evidence="17 18">
    <name type="scientific">Schaalia meyeri</name>
    <dbReference type="NCBI Taxonomy" id="52773"/>
    <lineage>
        <taxon>Bacteria</taxon>
        <taxon>Bacillati</taxon>
        <taxon>Actinomycetota</taxon>
        <taxon>Actinomycetes</taxon>
        <taxon>Actinomycetales</taxon>
        <taxon>Actinomycetaceae</taxon>
        <taxon>Schaalia</taxon>
    </lineage>
</organism>
<name>A0AAQ0BWJ2_9ACTO</name>
<dbReference type="SUPFAM" id="SSF55486">
    <property type="entry name" value="Metalloproteases ('zincins'), catalytic domain"/>
    <property type="match status" value="1"/>
</dbReference>
<dbReference type="PANTHER" id="PTHR11533:SF174">
    <property type="entry name" value="PUROMYCIN-SENSITIVE AMINOPEPTIDASE-RELATED"/>
    <property type="match status" value="1"/>
</dbReference>
<dbReference type="InterPro" id="IPR042097">
    <property type="entry name" value="Aminopeptidase_N-like_N_sf"/>
</dbReference>
<dbReference type="InterPro" id="IPR045357">
    <property type="entry name" value="Aminopeptidase_N-like_N"/>
</dbReference>
<dbReference type="Pfam" id="PF17900">
    <property type="entry name" value="Peptidase_M1_N"/>
    <property type="match status" value="1"/>
</dbReference>
<dbReference type="GO" id="GO:0016285">
    <property type="term" value="F:alanyl aminopeptidase activity"/>
    <property type="evidence" value="ECO:0007669"/>
    <property type="project" value="UniProtKB-EC"/>
</dbReference>
<dbReference type="GO" id="GO:0042277">
    <property type="term" value="F:peptide binding"/>
    <property type="evidence" value="ECO:0007669"/>
    <property type="project" value="TreeGrafter"/>
</dbReference>
<keyword evidence="18" id="KW-1185">Reference proteome</keyword>
<dbReference type="KEGG" id="amy:ADJ76_02345"/>
<evidence type="ECO:0000313" key="18">
    <source>
        <dbReference type="Proteomes" id="UP000595220"/>
    </source>
</evidence>
<dbReference type="GO" id="GO:0008270">
    <property type="term" value="F:zinc ion binding"/>
    <property type="evidence" value="ECO:0007669"/>
    <property type="project" value="InterPro"/>
</dbReference>
<comment type="similarity">
    <text evidence="3">Belongs to the peptidase M1 family.</text>
</comment>
<evidence type="ECO:0000259" key="14">
    <source>
        <dbReference type="Pfam" id="PF01433"/>
    </source>
</evidence>
<evidence type="ECO:0000256" key="11">
    <source>
        <dbReference type="ARBA" id="ARBA00023049"/>
    </source>
</evidence>
<dbReference type="GO" id="GO:0070006">
    <property type="term" value="F:metalloaminopeptidase activity"/>
    <property type="evidence" value="ECO:0007669"/>
    <property type="project" value="TreeGrafter"/>
</dbReference>
<dbReference type="EMBL" id="CP066065">
    <property type="protein sequence ID" value="QQC44575.1"/>
    <property type="molecule type" value="Genomic_DNA"/>
</dbReference>
<evidence type="ECO:0000256" key="10">
    <source>
        <dbReference type="ARBA" id="ARBA00022833"/>
    </source>
</evidence>
<feature type="domain" description="Aminopeptidase N-like N-terminal" evidence="16">
    <location>
        <begin position="93"/>
        <end position="189"/>
    </location>
</feature>
<feature type="domain" description="ERAP1-like C-terminal" evidence="15">
    <location>
        <begin position="527"/>
        <end position="824"/>
    </location>
</feature>